<dbReference type="InterPro" id="IPR036259">
    <property type="entry name" value="MFS_trans_sf"/>
</dbReference>
<sequence length="499" mass="54864">MTDSQDKARSQSVREPSNEFRRVSMLLEASPPDMGYRHPLIQIVIVSMVCFCCPGMFNALSGLGGGGQIDATTADNANVALYSTFATTAFLSGTIVNKLGPRLSLSIGSLGYTLFIGSYLSYNINQNSGFVIAAGAILGVCAGLLWTAQGSLMLAYSTEATKGRYIAMFWIIFSLGAVLGEAVALGRFHDSQTDSPVSNSVYIAFLAITLFGSALTMTLALPSTVQRADGSWVTLDQNPGWKDEIRAMIKTLTKDPTVLLLFPFFWASNWFYTYQFNDYNLALFNLRTRSLNALLYWLSQLFGSGLFGLLLDYSSSSARNPISSRRSRAFLGWGILTAIIFGTWGGGWVVQRTYERGTVSVKMDWSDPDYVGRAWLYISYGISDAVWQTFAYWLIGALSNDPRDLSSFVGFYKGIQSAGAAVVFRIDANKASYHAIFISSWAVLALGLLGVLPILIMRIQNRSRRNPHFEFDPKIPTNRKSGEISQINPRIPIIPNAEG</sequence>
<proteinExistence type="predicted"/>
<dbReference type="FunCoup" id="F4R313">
    <property type="interactions" value="2"/>
</dbReference>
<dbReference type="OrthoDB" id="196103at2759"/>
<feature type="transmembrane region" description="Helical" evidence="5">
    <location>
        <begin position="432"/>
        <end position="456"/>
    </location>
</feature>
<evidence type="ECO:0000256" key="3">
    <source>
        <dbReference type="ARBA" id="ARBA00022989"/>
    </source>
</evidence>
<keyword evidence="2 5" id="KW-0812">Transmembrane</keyword>
<keyword evidence="3 5" id="KW-1133">Transmembrane helix</keyword>
<evidence type="ECO:0000313" key="7">
    <source>
        <dbReference type="Proteomes" id="UP000001072"/>
    </source>
</evidence>
<dbReference type="InParanoid" id="F4R313"/>
<keyword evidence="4 5" id="KW-0472">Membrane</keyword>
<feature type="transmembrane region" description="Helical" evidence="5">
    <location>
        <begin position="128"/>
        <end position="146"/>
    </location>
</feature>
<dbReference type="RefSeq" id="XP_007404188.1">
    <property type="nucleotide sequence ID" value="XM_007404126.1"/>
</dbReference>
<feature type="transmembrane region" description="Helical" evidence="5">
    <location>
        <begin position="294"/>
        <end position="311"/>
    </location>
</feature>
<feature type="transmembrane region" description="Helical" evidence="5">
    <location>
        <begin position="79"/>
        <end position="96"/>
    </location>
</feature>
<dbReference type="GeneID" id="18934262"/>
<feature type="transmembrane region" description="Helical" evidence="5">
    <location>
        <begin position="331"/>
        <end position="354"/>
    </location>
</feature>
<dbReference type="HOGENOM" id="CLU_030884_1_2_1"/>
<feature type="transmembrane region" description="Helical" evidence="5">
    <location>
        <begin position="407"/>
        <end position="426"/>
    </location>
</feature>
<gene>
    <name evidence="6" type="ORF">MELLADRAFT_86686</name>
</gene>
<name>F4R313_MELLP</name>
<feature type="transmembrane region" description="Helical" evidence="5">
    <location>
        <begin position="40"/>
        <end position="59"/>
    </location>
</feature>
<dbReference type="PANTHER" id="PTHR23294">
    <property type="entry name" value="ET TRANSLATION PRODUCT-RELATED"/>
    <property type="match status" value="1"/>
</dbReference>
<feature type="transmembrane region" description="Helical" evidence="5">
    <location>
        <begin position="256"/>
        <end position="274"/>
    </location>
</feature>
<protein>
    <submittedName>
        <fullName evidence="6">Major facilitator superfamily transporter</fullName>
    </submittedName>
</protein>
<accession>F4R313</accession>
<comment type="subcellular location">
    <subcellularLocation>
        <location evidence="1">Membrane</location>
        <topology evidence="1">Multi-pass membrane protein</topology>
    </subcellularLocation>
</comment>
<dbReference type="GO" id="GO:0016020">
    <property type="term" value="C:membrane"/>
    <property type="evidence" value="ECO:0007669"/>
    <property type="project" value="UniProtKB-SubCell"/>
</dbReference>
<reference evidence="7" key="1">
    <citation type="journal article" date="2011" name="Proc. Natl. Acad. Sci. U.S.A.">
        <title>Obligate biotrophy features unraveled by the genomic analysis of rust fungi.</title>
        <authorList>
            <person name="Duplessis S."/>
            <person name="Cuomo C.A."/>
            <person name="Lin Y.-C."/>
            <person name="Aerts A."/>
            <person name="Tisserant E."/>
            <person name="Veneault-Fourrey C."/>
            <person name="Joly D.L."/>
            <person name="Hacquard S."/>
            <person name="Amselem J."/>
            <person name="Cantarel B.L."/>
            <person name="Chiu R."/>
            <person name="Coutinho P.M."/>
            <person name="Feau N."/>
            <person name="Field M."/>
            <person name="Frey P."/>
            <person name="Gelhaye E."/>
            <person name="Goldberg J."/>
            <person name="Grabherr M.G."/>
            <person name="Kodira C.D."/>
            <person name="Kohler A."/>
            <person name="Kuees U."/>
            <person name="Lindquist E.A."/>
            <person name="Lucas S.M."/>
            <person name="Mago R."/>
            <person name="Mauceli E."/>
            <person name="Morin E."/>
            <person name="Murat C."/>
            <person name="Pangilinan J.L."/>
            <person name="Park R."/>
            <person name="Pearson M."/>
            <person name="Quesneville H."/>
            <person name="Rouhier N."/>
            <person name="Sakthikumar S."/>
            <person name="Salamov A.A."/>
            <person name="Schmutz J."/>
            <person name="Selles B."/>
            <person name="Shapiro H."/>
            <person name="Tanguay P."/>
            <person name="Tuskan G.A."/>
            <person name="Henrissat B."/>
            <person name="Van de Peer Y."/>
            <person name="Rouze P."/>
            <person name="Ellis J.G."/>
            <person name="Dodds P.N."/>
            <person name="Schein J.E."/>
            <person name="Zhong S."/>
            <person name="Hamelin R.C."/>
            <person name="Grigoriev I.V."/>
            <person name="Szabo L.J."/>
            <person name="Martin F."/>
        </authorList>
    </citation>
    <scope>NUCLEOTIDE SEQUENCE [LARGE SCALE GENOMIC DNA]</scope>
    <source>
        <strain evidence="7">98AG31 / pathotype 3-4-7</strain>
    </source>
</reference>
<dbReference type="Gene3D" id="1.20.1250.20">
    <property type="entry name" value="MFS general substrate transporter like domains"/>
    <property type="match status" value="1"/>
</dbReference>
<evidence type="ECO:0000256" key="5">
    <source>
        <dbReference type="SAM" id="Phobius"/>
    </source>
</evidence>
<feature type="transmembrane region" description="Helical" evidence="5">
    <location>
        <begin position="167"/>
        <end position="188"/>
    </location>
</feature>
<dbReference type="InterPro" id="IPR051617">
    <property type="entry name" value="UNC-93-like_regulator"/>
</dbReference>
<dbReference type="Proteomes" id="UP000001072">
    <property type="component" value="Unassembled WGS sequence"/>
</dbReference>
<feature type="transmembrane region" description="Helical" evidence="5">
    <location>
        <begin position="200"/>
        <end position="221"/>
    </location>
</feature>
<feature type="transmembrane region" description="Helical" evidence="5">
    <location>
        <begin position="374"/>
        <end position="395"/>
    </location>
</feature>
<evidence type="ECO:0000256" key="1">
    <source>
        <dbReference type="ARBA" id="ARBA00004141"/>
    </source>
</evidence>
<evidence type="ECO:0000313" key="6">
    <source>
        <dbReference type="EMBL" id="EGG13250.1"/>
    </source>
</evidence>
<organism evidence="7">
    <name type="scientific">Melampsora larici-populina (strain 98AG31 / pathotype 3-4-7)</name>
    <name type="common">Poplar leaf rust fungus</name>
    <dbReference type="NCBI Taxonomy" id="747676"/>
    <lineage>
        <taxon>Eukaryota</taxon>
        <taxon>Fungi</taxon>
        <taxon>Dikarya</taxon>
        <taxon>Basidiomycota</taxon>
        <taxon>Pucciniomycotina</taxon>
        <taxon>Pucciniomycetes</taxon>
        <taxon>Pucciniales</taxon>
        <taxon>Melampsoraceae</taxon>
        <taxon>Melampsora</taxon>
    </lineage>
</organism>
<evidence type="ECO:0000256" key="2">
    <source>
        <dbReference type="ARBA" id="ARBA00022692"/>
    </source>
</evidence>
<dbReference type="VEuPathDB" id="FungiDB:MELLADRAFT_86686"/>
<dbReference type="EMBL" id="GL883090">
    <property type="protein sequence ID" value="EGG13250.1"/>
    <property type="molecule type" value="Genomic_DNA"/>
</dbReference>
<dbReference type="eggNOG" id="KOG3098">
    <property type="taxonomic scope" value="Eukaryota"/>
</dbReference>
<dbReference type="InterPro" id="IPR010291">
    <property type="entry name" value="Ion_channel_UNC-93"/>
</dbReference>
<feature type="transmembrane region" description="Helical" evidence="5">
    <location>
        <begin position="103"/>
        <end position="122"/>
    </location>
</feature>
<dbReference type="KEGG" id="mlr:MELLADRAFT_86686"/>
<dbReference type="AlphaFoldDB" id="F4R313"/>
<keyword evidence="7" id="KW-1185">Reference proteome</keyword>
<evidence type="ECO:0000256" key="4">
    <source>
        <dbReference type="ARBA" id="ARBA00023136"/>
    </source>
</evidence>
<dbReference type="SUPFAM" id="SSF103473">
    <property type="entry name" value="MFS general substrate transporter"/>
    <property type="match status" value="1"/>
</dbReference>
<dbReference type="Pfam" id="PF05978">
    <property type="entry name" value="UNC-93"/>
    <property type="match status" value="1"/>
</dbReference>
<dbReference type="PANTHER" id="PTHR23294:SF59">
    <property type="entry name" value="UNC93-LIKE PROTEIN C922.05C"/>
    <property type="match status" value="1"/>
</dbReference>